<dbReference type="Proteomes" id="UP001208570">
    <property type="component" value="Unassembled WGS sequence"/>
</dbReference>
<evidence type="ECO:0000313" key="4">
    <source>
        <dbReference type="Proteomes" id="UP001208570"/>
    </source>
</evidence>
<feature type="compositionally biased region" description="Polar residues" evidence="1">
    <location>
        <begin position="389"/>
        <end position="405"/>
    </location>
</feature>
<dbReference type="EMBL" id="JAODUP010000290">
    <property type="protein sequence ID" value="KAK2153660.1"/>
    <property type="molecule type" value="Genomic_DNA"/>
</dbReference>
<proteinExistence type="predicted"/>
<organism evidence="3 4">
    <name type="scientific">Paralvinella palmiformis</name>
    <dbReference type="NCBI Taxonomy" id="53620"/>
    <lineage>
        <taxon>Eukaryota</taxon>
        <taxon>Metazoa</taxon>
        <taxon>Spiralia</taxon>
        <taxon>Lophotrochozoa</taxon>
        <taxon>Annelida</taxon>
        <taxon>Polychaeta</taxon>
        <taxon>Sedentaria</taxon>
        <taxon>Canalipalpata</taxon>
        <taxon>Terebellida</taxon>
        <taxon>Terebelliformia</taxon>
        <taxon>Alvinellidae</taxon>
        <taxon>Paralvinella</taxon>
    </lineage>
</organism>
<sequence length="977" mass="108791">MASAQVRGKLWGVTTKGNVYALDVRAGQWCYVPNHGQILRGFKRISCTQHGAWGLGCDHQVYVYITNSDVPIRCQVTTYENERWVPARGWSSQHLLPGVDPWQWSSEDGNVHLPKEVFKLPSDNWQWESDWCVDENVCGFLTDKGIPSIHVDPLEEPIVDLAAGGQVIPNQLQGFVAVWAVTIDGRVLFRTGISSQCPEGQAWVDVPISQGDEVLSVGVGPSDLVWATTWAGHLLIRTGINWQNPRGTGWVRLNAPMSEDKLVQVATGDKTVWGIDYENRHVYFRQGISPEEPSGRMWSCITSALQPSQGLAIGQRVHSQLSMASSASSGSSLKDVGLVSEQNGQLSSSDRCYDIPNQFPPSEDPFLDRDQSHLDPTVLVLAEDGAKTLSSQVPKSRSAPTNLTGENLEHLGNSEKDRSIRVKSRSAPQQLIHHIQNRAKVRSKKLVKFLRDRITKELITDMSRDDSDEAMSVRFATTTSSLELNYQNHANVGECDSLIDEASLFLDTQNVDLGYPDGCLDSGSNLLATQPDNDDHMIFSLNDIAAVTIVTEPNSMSTFAIHLSERMHVSPRQPPLKFSALAEQDMEDWVAALSVACCDHRALQGTAHPQSIWALTARGDILVHEPDPYQPAERITDMFWHQYGGHLQQVETCPVGVTWGIGSDGHVYVYTGGYGGGFFKGMSSSPHGIHSQVDTREMFVYENQRWRPLSGYTDRMLFTDSHSWSDKTGKIQCTKENTKLPSKHWTWSTDWMIDRKIEGGVDKDGWQYGRKINRPFYSQPRINSEVYSDDEWSVAGDWHTGVEGHQSTARLVHQRPADTLISLSGLYLLMGTSWVHIQTELPFTSISVGSKHRIWATAVDGSVWVRHGTNTDNPLERLWSRKGITPTHIEGTDWLMVAHNVSGISCGPNNQVWAIVDQVHTSEGFTNGILCRRVGLLMDITKYGTWEYGIGVREASIMSACEDGLNDDDFSLDLSDQ</sequence>
<feature type="compositionally biased region" description="Basic and acidic residues" evidence="1">
    <location>
        <begin position="407"/>
        <end position="418"/>
    </location>
</feature>
<evidence type="ECO:0000313" key="3">
    <source>
        <dbReference type="EMBL" id="KAK2153660.1"/>
    </source>
</evidence>
<feature type="domain" description="Peroxin/Ferlin" evidence="2">
    <location>
        <begin position="71"/>
        <end position="134"/>
    </location>
</feature>
<evidence type="ECO:0000256" key="1">
    <source>
        <dbReference type="SAM" id="MobiDB-lite"/>
    </source>
</evidence>
<dbReference type="PANTHER" id="PTHR23250">
    <property type="entry name" value="DYSFERLIN-RELATED"/>
    <property type="match status" value="1"/>
</dbReference>
<feature type="domain" description="Peroxin/Ferlin" evidence="2">
    <location>
        <begin position="693"/>
        <end position="754"/>
    </location>
</feature>
<dbReference type="GO" id="GO:0016020">
    <property type="term" value="C:membrane"/>
    <property type="evidence" value="ECO:0007669"/>
    <property type="project" value="InterPro"/>
</dbReference>
<feature type="region of interest" description="Disordered" evidence="1">
    <location>
        <begin position="330"/>
        <end position="355"/>
    </location>
</feature>
<feature type="region of interest" description="Disordered" evidence="1">
    <location>
        <begin position="389"/>
        <end position="418"/>
    </location>
</feature>
<dbReference type="PANTHER" id="PTHR23250:SF1">
    <property type="entry name" value="TECTONIN BETA-PROPELLER REPEAT-CONTAINING PROTEIN 1"/>
    <property type="match status" value="1"/>
</dbReference>
<dbReference type="InterPro" id="IPR051513">
    <property type="entry name" value="Tectonin_beta-prop"/>
</dbReference>
<comment type="caution">
    <text evidence="3">The sequence shown here is derived from an EMBL/GenBank/DDBJ whole genome shotgun (WGS) entry which is preliminary data.</text>
</comment>
<dbReference type="InterPro" id="IPR006624">
    <property type="entry name" value="Beta-propeller_rpt_TECPR"/>
</dbReference>
<dbReference type="Pfam" id="PF06462">
    <property type="entry name" value="Hyd_WA"/>
    <property type="match status" value="3"/>
</dbReference>
<keyword evidence="4" id="KW-1185">Reference proteome</keyword>
<accession>A0AAD9JK29</accession>
<evidence type="ECO:0000259" key="2">
    <source>
        <dbReference type="SMART" id="SM00693"/>
    </source>
</evidence>
<dbReference type="SMART" id="SM00706">
    <property type="entry name" value="TECPR"/>
    <property type="match status" value="8"/>
</dbReference>
<dbReference type="InterPro" id="IPR006614">
    <property type="entry name" value="Peroxin/Ferlin"/>
</dbReference>
<reference evidence="3" key="1">
    <citation type="journal article" date="2023" name="Mol. Biol. Evol.">
        <title>Third-Generation Sequencing Reveals the Adaptive Role of the Epigenome in Three Deep-Sea Polychaetes.</title>
        <authorList>
            <person name="Perez M."/>
            <person name="Aroh O."/>
            <person name="Sun Y."/>
            <person name="Lan Y."/>
            <person name="Juniper S.K."/>
            <person name="Young C.R."/>
            <person name="Angers B."/>
            <person name="Qian P.Y."/>
        </authorList>
    </citation>
    <scope>NUCLEOTIDE SEQUENCE</scope>
    <source>
        <strain evidence="3">P08H-3</strain>
    </source>
</reference>
<protein>
    <recommendedName>
        <fullName evidence="2">Peroxin/Ferlin domain-containing protein</fullName>
    </recommendedName>
</protein>
<gene>
    <name evidence="3" type="ORF">LSH36_290g03046</name>
</gene>
<name>A0AAD9JK29_9ANNE</name>
<dbReference type="AlphaFoldDB" id="A0AAD9JK29"/>
<feature type="compositionally biased region" description="Polar residues" evidence="1">
    <location>
        <begin position="340"/>
        <end position="350"/>
    </location>
</feature>
<dbReference type="SMART" id="SM00693">
    <property type="entry name" value="DysFN"/>
    <property type="match status" value="2"/>
</dbReference>